<evidence type="ECO:0000313" key="2">
    <source>
        <dbReference type="Proteomes" id="UP001419268"/>
    </source>
</evidence>
<name>A0AAP0L8Y7_9MAGN</name>
<dbReference type="PANTHER" id="PTHR33984">
    <property type="entry name" value="OS02G0717600 PROTEIN"/>
    <property type="match status" value="1"/>
</dbReference>
<protein>
    <submittedName>
        <fullName evidence="1">Uncharacterized protein</fullName>
    </submittedName>
</protein>
<organism evidence="1 2">
    <name type="scientific">Stephania cephalantha</name>
    <dbReference type="NCBI Taxonomy" id="152367"/>
    <lineage>
        <taxon>Eukaryota</taxon>
        <taxon>Viridiplantae</taxon>
        <taxon>Streptophyta</taxon>
        <taxon>Embryophyta</taxon>
        <taxon>Tracheophyta</taxon>
        <taxon>Spermatophyta</taxon>
        <taxon>Magnoliopsida</taxon>
        <taxon>Ranunculales</taxon>
        <taxon>Menispermaceae</taxon>
        <taxon>Menispermoideae</taxon>
        <taxon>Cissampelideae</taxon>
        <taxon>Stephania</taxon>
    </lineage>
</organism>
<accession>A0AAP0L8Y7</accession>
<comment type="caution">
    <text evidence="1">The sequence shown here is derived from an EMBL/GenBank/DDBJ whole genome shotgun (WGS) entry which is preliminary data.</text>
</comment>
<reference evidence="1 2" key="1">
    <citation type="submission" date="2024-01" db="EMBL/GenBank/DDBJ databases">
        <title>Genome assemblies of Stephania.</title>
        <authorList>
            <person name="Yang L."/>
        </authorList>
    </citation>
    <scope>NUCLEOTIDE SEQUENCE [LARGE SCALE GENOMIC DNA]</scope>
    <source>
        <strain evidence="1">JXDWG</strain>
        <tissue evidence="1">Leaf</tissue>
    </source>
</reference>
<proteinExistence type="predicted"/>
<gene>
    <name evidence="1" type="ORF">Scep_001913</name>
</gene>
<keyword evidence="2" id="KW-1185">Reference proteome</keyword>
<dbReference type="PANTHER" id="PTHR33984:SF10">
    <property type="entry name" value="S1 MOTIF DOMAIN-CONTAINING PROTEIN"/>
    <property type="match status" value="1"/>
</dbReference>
<dbReference type="EMBL" id="JBBNAG010000001">
    <property type="protein sequence ID" value="KAK9166722.1"/>
    <property type="molecule type" value="Genomic_DNA"/>
</dbReference>
<dbReference type="Proteomes" id="UP001419268">
    <property type="component" value="Unassembled WGS sequence"/>
</dbReference>
<evidence type="ECO:0000313" key="1">
    <source>
        <dbReference type="EMBL" id="KAK9166722.1"/>
    </source>
</evidence>
<sequence>MSVVLRPEQGETRFGMDIKRTEKWLKGSSDRAGLQHLHEQARESDQLLVLSRLEEKSLVPSTVSSTGLIHWCDNAEVKNFLASAINNMDLIHLHFMTWLNFKASTMRYAGVVAVEGITDVLEVHASLFVEGIDVIQDSIFV</sequence>
<dbReference type="AlphaFoldDB" id="A0AAP0L8Y7"/>